<organism evidence="7 8">
    <name type="scientific">Saltatorellus ferox</name>
    <dbReference type="NCBI Taxonomy" id="2528018"/>
    <lineage>
        <taxon>Bacteria</taxon>
        <taxon>Pseudomonadati</taxon>
        <taxon>Planctomycetota</taxon>
        <taxon>Planctomycetia</taxon>
        <taxon>Planctomycetia incertae sedis</taxon>
        <taxon>Saltatorellus</taxon>
    </lineage>
</organism>
<dbReference type="RefSeq" id="WP_419190287.1">
    <property type="nucleotide sequence ID" value="NZ_CP036434.1"/>
</dbReference>
<keyword evidence="4 7" id="KW-0067">ATP-binding</keyword>
<dbReference type="PANTHER" id="PTHR43335:SF4">
    <property type="entry name" value="ABC TRANSPORTER, ATP-BINDING PROTEIN"/>
    <property type="match status" value="1"/>
</dbReference>
<keyword evidence="3" id="KW-0547">Nucleotide-binding</keyword>
<dbReference type="GO" id="GO:0005524">
    <property type="term" value="F:ATP binding"/>
    <property type="evidence" value="ECO:0007669"/>
    <property type="project" value="UniProtKB-KW"/>
</dbReference>
<dbReference type="AlphaFoldDB" id="A0A518EUY6"/>
<dbReference type="Proteomes" id="UP000320390">
    <property type="component" value="Chromosome"/>
</dbReference>
<reference evidence="7 8" key="1">
    <citation type="submission" date="2019-02" db="EMBL/GenBank/DDBJ databases">
        <title>Deep-cultivation of Planctomycetes and their phenomic and genomic characterization uncovers novel biology.</title>
        <authorList>
            <person name="Wiegand S."/>
            <person name="Jogler M."/>
            <person name="Boedeker C."/>
            <person name="Pinto D."/>
            <person name="Vollmers J."/>
            <person name="Rivas-Marin E."/>
            <person name="Kohn T."/>
            <person name="Peeters S.H."/>
            <person name="Heuer A."/>
            <person name="Rast P."/>
            <person name="Oberbeckmann S."/>
            <person name="Bunk B."/>
            <person name="Jeske O."/>
            <person name="Meyerdierks A."/>
            <person name="Storesund J.E."/>
            <person name="Kallscheuer N."/>
            <person name="Luecker S."/>
            <person name="Lage O.M."/>
            <person name="Pohl T."/>
            <person name="Merkel B.J."/>
            <person name="Hornburger P."/>
            <person name="Mueller R.-W."/>
            <person name="Bruemmer F."/>
            <person name="Labrenz M."/>
            <person name="Spormann A.M."/>
            <person name="Op den Camp H."/>
            <person name="Overmann J."/>
            <person name="Amann R."/>
            <person name="Jetten M.S.M."/>
            <person name="Mascher T."/>
            <person name="Medema M.H."/>
            <person name="Devos D.P."/>
            <person name="Kaster A.-K."/>
            <person name="Ovreas L."/>
            <person name="Rohde M."/>
            <person name="Galperin M.Y."/>
            <person name="Jogler C."/>
        </authorList>
    </citation>
    <scope>NUCLEOTIDE SEQUENCE [LARGE SCALE GENOMIC DNA]</scope>
    <source>
        <strain evidence="7 8">Poly30</strain>
    </source>
</reference>
<dbReference type="EMBL" id="CP036434">
    <property type="protein sequence ID" value="QDV07912.1"/>
    <property type="molecule type" value="Genomic_DNA"/>
</dbReference>
<evidence type="ECO:0000256" key="1">
    <source>
        <dbReference type="ARBA" id="ARBA00005417"/>
    </source>
</evidence>
<evidence type="ECO:0000256" key="5">
    <source>
        <dbReference type="SAM" id="MobiDB-lite"/>
    </source>
</evidence>
<evidence type="ECO:0000313" key="8">
    <source>
        <dbReference type="Proteomes" id="UP000320390"/>
    </source>
</evidence>
<protein>
    <submittedName>
        <fullName evidence="7">Daunorubicin/doxorubicin resistance ATP-binding protein DrrA</fullName>
        <ecNumber evidence="7">3.6.3.-</ecNumber>
    </submittedName>
</protein>
<evidence type="ECO:0000256" key="3">
    <source>
        <dbReference type="ARBA" id="ARBA00022741"/>
    </source>
</evidence>
<name>A0A518EUY6_9BACT</name>
<sequence length="329" mass="35559">MNSTRSAPPSERALTPAAARTGLRSPGSISVRGLTQSFGDKVALAPLDLDIEPGGVIGLLGPNGSGKSTFMRLLVGLVPLQAGEIWVDGLRLEGDGVEIRQRTTYAPGELHLYGELRGRDQIAFLLRGRDRATRRRAEATAEGMGLPLDKRVRGYSHGMKRQLVFAAAMAPDVRIRILDEISEGLDPAKRSEVLDLIEADAKSGTTILLSSHHLGEVDRSCERLVFINAGKLIADETASSVSERAARIVRVTYPEGVNLDDVPRALGESVAESMRVEGRQLHVMLETDDPRAFLEALGANRSLPAPVAIEHGKLSLRELYRSLYGVEGT</sequence>
<dbReference type="Pfam" id="PF00005">
    <property type="entry name" value="ABC_tran"/>
    <property type="match status" value="1"/>
</dbReference>
<evidence type="ECO:0000313" key="7">
    <source>
        <dbReference type="EMBL" id="QDV07912.1"/>
    </source>
</evidence>
<dbReference type="Gene3D" id="3.40.50.300">
    <property type="entry name" value="P-loop containing nucleotide triphosphate hydrolases"/>
    <property type="match status" value="1"/>
</dbReference>
<dbReference type="PROSITE" id="PS50893">
    <property type="entry name" value="ABC_TRANSPORTER_2"/>
    <property type="match status" value="1"/>
</dbReference>
<accession>A0A518EUY6</accession>
<proteinExistence type="inferred from homology"/>
<keyword evidence="2" id="KW-0813">Transport</keyword>
<feature type="domain" description="ABC transporter" evidence="6">
    <location>
        <begin position="29"/>
        <end position="254"/>
    </location>
</feature>
<comment type="similarity">
    <text evidence="1">Belongs to the ABC transporter superfamily.</text>
</comment>
<dbReference type="EC" id="3.6.3.-" evidence="7"/>
<keyword evidence="7" id="KW-0378">Hydrolase</keyword>
<dbReference type="InterPro" id="IPR027417">
    <property type="entry name" value="P-loop_NTPase"/>
</dbReference>
<dbReference type="CDD" id="cd03230">
    <property type="entry name" value="ABC_DR_subfamily_A"/>
    <property type="match status" value="1"/>
</dbReference>
<dbReference type="PANTHER" id="PTHR43335">
    <property type="entry name" value="ABC TRANSPORTER, ATP-BINDING PROTEIN"/>
    <property type="match status" value="1"/>
</dbReference>
<evidence type="ECO:0000259" key="6">
    <source>
        <dbReference type="PROSITE" id="PS50893"/>
    </source>
</evidence>
<feature type="region of interest" description="Disordered" evidence="5">
    <location>
        <begin position="1"/>
        <end position="26"/>
    </location>
</feature>
<dbReference type="SUPFAM" id="SSF52540">
    <property type="entry name" value="P-loop containing nucleoside triphosphate hydrolases"/>
    <property type="match status" value="1"/>
</dbReference>
<evidence type="ECO:0000256" key="2">
    <source>
        <dbReference type="ARBA" id="ARBA00022448"/>
    </source>
</evidence>
<gene>
    <name evidence="7" type="primary">drrA_2</name>
    <name evidence="7" type="ORF">Poly30_34470</name>
</gene>
<dbReference type="GO" id="GO:0016887">
    <property type="term" value="F:ATP hydrolysis activity"/>
    <property type="evidence" value="ECO:0007669"/>
    <property type="project" value="InterPro"/>
</dbReference>
<dbReference type="SMART" id="SM00382">
    <property type="entry name" value="AAA"/>
    <property type="match status" value="1"/>
</dbReference>
<evidence type="ECO:0000256" key="4">
    <source>
        <dbReference type="ARBA" id="ARBA00022840"/>
    </source>
</evidence>
<keyword evidence="8" id="KW-1185">Reference proteome</keyword>
<dbReference type="InterPro" id="IPR003439">
    <property type="entry name" value="ABC_transporter-like_ATP-bd"/>
</dbReference>
<dbReference type="InterPro" id="IPR003593">
    <property type="entry name" value="AAA+_ATPase"/>
</dbReference>